<evidence type="ECO:0000313" key="6">
    <source>
        <dbReference type="Proteomes" id="UP000092713"/>
    </source>
</evidence>
<feature type="transmembrane region" description="Helical" evidence="3">
    <location>
        <begin position="84"/>
        <end position="104"/>
    </location>
</feature>
<accession>A0A1A7C6L4</accession>
<dbReference type="InterPro" id="IPR029787">
    <property type="entry name" value="Nucleotide_cyclase"/>
</dbReference>
<dbReference type="Pfam" id="PF00990">
    <property type="entry name" value="GGDEF"/>
    <property type="match status" value="1"/>
</dbReference>
<evidence type="ECO:0000256" key="3">
    <source>
        <dbReference type="SAM" id="Phobius"/>
    </source>
</evidence>
<evidence type="ECO:0000259" key="4">
    <source>
        <dbReference type="PROSITE" id="PS50887"/>
    </source>
</evidence>
<keyword evidence="3" id="KW-0812">Transmembrane</keyword>
<proteinExistence type="predicted"/>
<gene>
    <name evidence="5" type="ORF">ASR47_103419</name>
</gene>
<sequence>MSTVMAIAMAGIMFSAQRSFPRAVRGLREWVIGLFCLILASALFALNGLLPDLILLPIANSVFLWGAGMQMAGTQKFYGEVPGWRLFHATWLLGLVVMLIWLAWRPDFAMRVAMFSFLMMALLLNQTVVIVRHGERHLTTRLFAILSLLPTLALLHRGVMALQADGVGLSLGHGGPNQGTYLAILSFMTLLLPVGFMTVATRHLYMVLEQRSNRDPLTSVLNRRGFDEVHAKENARARRSGTPIAVMSIDLDFFKAINDLHGHAVGDQVLIEVAGVISGVLRGSDAVARFGGEEFVVLLSDTRQARAELVAQRIQHALREPRPGPGLPTCTLSIGIACQRAQGEQLDSLLLRSDQALYRAKQLGRDRVEVAGDAVAPYTLAPAISLYG</sequence>
<feature type="transmembrane region" description="Helical" evidence="3">
    <location>
        <begin position="27"/>
        <end position="47"/>
    </location>
</feature>
<feature type="transmembrane region" description="Helical" evidence="3">
    <location>
        <begin position="110"/>
        <end position="131"/>
    </location>
</feature>
<dbReference type="PANTHER" id="PTHR45138:SF9">
    <property type="entry name" value="DIGUANYLATE CYCLASE DGCM-RELATED"/>
    <property type="match status" value="1"/>
</dbReference>
<dbReference type="InterPro" id="IPR043128">
    <property type="entry name" value="Rev_trsase/Diguanyl_cyclase"/>
</dbReference>
<dbReference type="Gene3D" id="3.30.70.270">
    <property type="match status" value="1"/>
</dbReference>
<evidence type="ECO:0000313" key="5">
    <source>
        <dbReference type="EMBL" id="OBV41546.1"/>
    </source>
</evidence>
<dbReference type="OrthoDB" id="9813903at2"/>
<reference evidence="5 6" key="1">
    <citation type="submission" date="2016-04" db="EMBL/GenBank/DDBJ databases">
        <title>Draft genome sequence of Janthinobacterium psychrotolerans sp. nov., isolated from freshwater sediments in Denmark.</title>
        <authorList>
            <person name="Gong X."/>
            <person name="Skrivergaard S."/>
            <person name="Korsgaard B.S."/>
            <person name="Schreiber L."/>
            <person name="Marshall I.P."/>
            <person name="Finster K."/>
            <person name="Schramm A."/>
        </authorList>
    </citation>
    <scope>NUCLEOTIDE SEQUENCE [LARGE SCALE GENOMIC DNA]</scope>
    <source>
        <strain evidence="5 6">S3-2</strain>
    </source>
</reference>
<dbReference type="AlphaFoldDB" id="A0A1A7C6L4"/>
<keyword evidence="3" id="KW-0472">Membrane</keyword>
<organism evidence="5 6">
    <name type="scientific">Janthinobacterium psychrotolerans</name>
    <dbReference type="NCBI Taxonomy" id="1747903"/>
    <lineage>
        <taxon>Bacteria</taxon>
        <taxon>Pseudomonadati</taxon>
        <taxon>Pseudomonadota</taxon>
        <taxon>Betaproteobacteria</taxon>
        <taxon>Burkholderiales</taxon>
        <taxon>Oxalobacteraceae</taxon>
        <taxon>Janthinobacterium</taxon>
    </lineage>
</organism>
<dbReference type="GO" id="GO:0052621">
    <property type="term" value="F:diguanylate cyclase activity"/>
    <property type="evidence" value="ECO:0007669"/>
    <property type="project" value="UniProtKB-EC"/>
</dbReference>
<feature type="domain" description="GGDEF" evidence="4">
    <location>
        <begin position="242"/>
        <end position="373"/>
    </location>
</feature>
<comment type="catalytic activity">
    <reaction evidence="2">
        <text>2 GTP = 3',3'-c-di-GMP + 2 diphosphate</text>
        <dbReference type="Rhea" id="RHEA:24898"/>
        <dbReference type="ChEBI" id="CHEBI:33019"/>
        <dbReference type="ChEBI" id="CHEBI:37565"/>
        <dbReference type="ChEBI" id="CHEBI:58805"/>
        <dbReference type="EC" id="2.7.7.65"/>
    </reaction>
</comment>
<dbReference type="PANTHER" id="PTHR45138">
    <property type="entry name" value="REGULATORY COMPONENTS OF SENSORY TRANSDUCTION SYSTEM"/>
    <property type="match status" value="1"/>
</dbReference>
<dbReference type="PATRIC" id="fig|1747903.4.peg.5230"/>
<protein>
    <recommendedName>
        <fullName evidence="1">diguanylate cyclase</fullName>
        <ecNumber evidence="1">2.7.7.65</ecNumber>
    </recommendedName>
</protein>
<dbReference type="NCBIfam" id="TIGR00254">
    <property type="entry name" value="GGDEF"/>
    <property type="match status" value="1"/>
</dbReference>
<dbReference type="Proteomes" id="UP000092713">
    <property type="component" value="Unassembled WGS sequence"/>
</dbReference>
<keyword evidence="6" id="KW-1185">Reference proteome</keyword>
<dbReference type="PROSITE" id="PS50887">
    <property type="entry name" value="GGDEF"/>
    <property type="match status" value="1"/>
</dbReference>
<dbReference type="EMBL" id="LOCQ01000029">
    <property type="protein sequence ID" value="OBV41546.1"/>
    <property type="molecule type" value="Genomic_DNA"/>
</dbReference>
<name>A0A1A7C6L4_9BURK</name>
<comment type="caution">
    <text evidence="5">The sequence shown here is derived from an EMBL/GenBank/DDBJ whole genome shotgun (WGS) entry which is preliminary data.</text>
</comment>
<dbReference type="InterPro" id="IPR000160">
    <property type="entry name" value="GGDEF_dom"/>
</dbReference>
<dbReference type="EC" id="2.7.7.65" evidence="1"/>
<keyword evidence="3" id="KW-1133">Transmembrane helix</keyword>
<evidence type="ECO:0000256" key="1">
    <source>
        <dbReference type="ARBA" id="ARBA00012528"/>
    </source>
</evidence>
<dbReference type="SMART" id="SM00267">
    <property type="entry name" value="GGDEF"/>
    <property type="match status" value="1"/>
</dbReference>
<dbReference type="GO" id="GO:1902201">
    <property type="term" value="P:negative regulation of bacterial-type flagellum-dependent cell motility"/>
    <property type="evidence" value="ECO:0007669"/>
    <property type="project" value="TreeGrafter"/>
</dbReference>
<dbReference type="GO" id="GO:0005886">
    <property type="term" value="C:plasma membrane"/>
    <property type="evidence" value="ECO:0007669"/>
    <property type="project" value="TreeGrafter"/>
</dbReference>
<feature type="transmembrane region" description="Helical" evidence="3">
    <location>
        <begin position="143"/>
        <end position="162"/>
    </location>
</feature>
<dbReference type="InterPro" id="IPR050469">
    <property type="entry name" value="Diguanylate_Cyclase"/>
</dbReference>
<feature type="transmembrane region" description="Helical" evidence="3">
    <location>
        <begin position="182"/>
        <end position="205"/>
    </location>
</feature>
<dbReference type="FunFam" id="3.30.70.270:FF:000001">
    <property type="entry name" value="Diguanylate cyclase domain protein"/>
    <property type="match status" value="1"/>
</dbReference>
<dbReference type="STRING" id="1747903.ASR47_103419"/>
<dbReference type="GO" id="GO:0043709">
    <property type="term" value="P:cell adhesion involved in single-species biofilm formation"/>
    <property type="evidence" value="ECO:0007669"/>
    <property type="project" value="TreeGrafter"/>
</dbReference>
<dbReference type="CDD" id="cd01949">
    <property type="entry name" value="GGDEF"/>
    <property type="match status" value="1"/>
</dbReference>
<dbReference type="SUPFAM" id="SSF55073">
    <property type="entry name" value="Nucleotide cyclase"/>
    <property type="match status" value="1"/>
</dbReference>
<evidence type="ECO:0000256" key="2">
    <source>
        <dbReference type="ARBA" id="ARBA00034247"/>
    </source>
</evidence>
<feature type="transmembrane region" description="Helical" evidence="3">
    <location>
        <begin position="53"/>
        <end position="72"/>
    </location>
</feature>